<dbReference type="PANTHER" id="PTHR24421:SF10">
    <property type="entry name" value="NITRATE_NITRITE SENSOR PROTEIN NARQ"/>
    <property type="match status" value="1"/>
</dbReference>
<dbReference type="GO" id="GO:0046983">
    <property type="term" value="F:protein dimerization activity"/>
    <property type="evidence" value="ECO:0007669"/>
    <property type="project" value="InterPro"/>
</dbReference>
<dbReference type="EMBL" id="FOEE01000001">
    <property type="protein sequence ID" value="SEO40169.1"/>
    <property type="molecule type" value="Genomic_DNA"/>
</dbReference>
<dbReference type="InterPro" id="IPR003594">
    <property type="entry name" value="HATPase_dom"/>
</dbReference>
<gene>
    <name evidence="11" type="ORF">SAMN05660991_00127</name>
</gene>
<dbReference type="GO" id="GO:0000155">
    <property type="term" value="F:phosphorelay sensor kinase activity"/>
    <property type="evidence" value="ECO:0007669"/>
    <property type="project" value="InterPro"/>
</dbReference>
<feature type="transmembrane region" description="Helical" evidence="9">
    <location>
        <begin position="275"/>
        <end position="293"/>
    </location>
</feature>
<dbReference type="Pfam" id="PF02518">
    <property type="entry name" value="HATPase_c"/>
    <property type="match status" value="1"/>
</dbReference>
<keyword evidence="9" id="KW-0812">Transmembrane</keyword>
<dbReference type="InterPro" id="IPR011712">
    <property type="entry name" value="Sig_transdc_His_kin_sub3_dim/P"/>
</dbReference>
<organism evidence="11 12">
    <name type="scientific">Trujillonella endophytica</name>
    <dbReference type="NCBI Taxonomy" id="673521"/>
    <lineage>
        <taxon>Bacteria</taxon>
        <taxon>Bacillati</taxon>
        <taxon>Actinomycetota</taxon>
        <taxon>Actinomycetes</taxon>
        <taxon>Geodermatophilales</taxon>
        <taxon>Geodermatophilaceae</taxon>
        <taxon>Trujillonella</taxon>
    </lineage>
</organism>
<feature type="transmembrane region" description="Helical" evidence="9">
    <location>
        <begin position="84"/>
        <end position="104"/>
    </location>
</feature>
<dbReference type="AlphaFoldDB" id="A0A1H8PDU3"/>
<sequence length="728" mass="75477">MPGGTPIGHDPPVTAAPDVAQRAVAAPPAAGPLPPPEPPAPRARRRVAPVVAWVVALVSGGATVAAIVLDAVTSTAAREAAHASAGWIIGAPGLFLAVPAWLLLARLPRHPASWVVAGNALVWGLDGLAQSWLTRAVQGDEPLPGATPAFWVVSRFGAWLLIGLPLLLLVYPDGRLPGGWWRIAAVVSLASTAVLPLLLMVAPSAALDAAGDTSTPAIYDGVDLDPTSLPLPSGLVEAVARVALPVATLGVLLPVAAVVARYRAARGTRREQMRWLLWAAVVDALVMLATLLLPGDVTSLALGVAVGLTGAAVTVGLLRPRLVDIDQLLGGTLVYGGLAVAVVLLDLAVLAVAGALLGDRLGDRDATLLALLVVTALYVPLRAQAWQLVRRWVLGGREDPYRVVAGLAEQLERSEGVEDQLRAVTRAVAEAFRSAYVGVEIEAGPGRRLVVETGRRPAGVQGLSIAYRGEEVGRLLLPRDGVRASLVARDERLLADVVRQAAAAAQASALAGELQASREQLVAAREEERRRLRRDLHDGLGPSLGAVVLRIDTARNLARSRPDDADSVLRQARDEVAGALADVRRLVHDLRPPALDDLGLAGAVRQQAERLLPADVMTSVTAGPGTDGLPAAVEVAAYRIASEALANVARHAAAMAVRVSLLRDAAGRLVVTVVDDGVGIAPGAPAGVGLVSLRERAAELGGRCSVTCPPEGGTVVRAVLPVEEERPA</sequence>
<dbReference type="SMART" id="SM00387">
    <property type="entry name" value="HATPase_c"/>
    <property type="match status" value="1"/>
</dbReference>
<evidence type="ECO:0000256" key="5">
    <source>
        <dbReference type="ARBA" id="ARBA00022741"/>
    </source>
</evidence>
<dbReference type="GO" id="GO:0005524">
    <property type="term" value="F:ATP binding"/>
    <property type="evidence" value="ECO:0007669"/>
    <property type="project" value="UniProtKB-KW"/>
</dbReference>
<reference evidence="12" key="1">
    <citation type="submission" date="2016-10" db="EMBL/GenBank/DDBJ databases">
        <authorList>
            <person name="Varghese N."/>
            <person name="Submissions S."/>
        </authorList>
    </citation>
    <scope>NUCLEOTIDE SEQUENCE [LARGE SCALE GENOMIC DNA]</scope>
    <source>
        <strain evidence="12">DSM 45413</strain>
    </source>
</reference>
<dbReference type="STRING" id="673521.SAMN05660991_00127"/>
<keyword evidence="4" id="KW-0808">Transferase</keyword>
<feature type="transmembrane region" description="Helical" evidence="9">
    <location>
        <begin position="149"/>
        <end position="171"/>
    </location>
</feature>
<feature type="transmembrane region" description="Helical" evidence="9">
    <location>
        <begin position="111"/>
        <end position="129"/>
    </location>
</feature>
<accession>A0A1H8PDU3</accession>
<evidence type="ECO:0000256" key="9">
    <source>
        <dbReference type="SAM" id="Phobius"/>
    </source>
</evidence>
<keyword evidence="12" id="KW-1185">Reference proteome</keyword>
<feature type="transmembrane region" description="Helical" evidence="9">
    <location>
        <begin position="238"/>
        <end position="263"/>
    </location>
</feature>
<keyword evidence="6 11" id="KW-0418">Kinase</keyword>
<dbReference type="InterPro" id="IPR050482">
    <property type="entry name" value="Sensor_HK_TwoCompSys"/>
</dbReference>
<dbReference type="PANTHER" id="PTHR24421">
    <property type="entry name" value="NITRATE/NITRITE SENSOR PROTEIN NARX-RELATED"/>
    <property type="match status" value="1"/>
</dbReference>
<evidence type="ECO:0000313" key="11">
    <source>
        <dbReference type="EMBL" id="SEO40169.1"/>
    </source>
</evidence>
<evidence type="ECO:0000256" key="7">
    <source>
        <dbReference type="ARBA" id="ARBA00022840"/>
    </source>
</evidence>
<evidence type="ECO:0000256" key="4">
    <source>
        <dbReference type="ARBA" id="ARBA00022679"/>
    </source>
</evidence>
<keyword evidence="9" id="KW-0472">Membrane</keyword>
<dbReference type="Gene3D" id="1.20.5.1930">
    <property type="match status" value="1"/>
</dbReference>
<dbReference type="GO" id="GO:0016020">
    <property type="term" value="C:membrane"/>
    <property type="evidence" value="ECO:0007669"/>
    <property type="project" value="InterPro"/>
</dbReference>
<comment type="catalytic activity">
    <reaction evidence="1">
        <text>ATP + protein L-histidine = ADP + protein N-phospho-L-histidine.</text>
        <dbReference type="EC" id="2.7.13.3"/>
    </reaction>
</comment>
<dbReference type="EC" id="2.7.13.3" evidence="2"/>
<keyword evidence="5" id="KW-0547">Nucleotide-binding</keyword>
<evidence type="ECO:0000256" key="8">
    <source>
        <dbReference type="ARBA" id="ARBA00023012"/>
    </source>
</evidence>
<feature type="transmembrane region" description="Helical" evidence="9">
    <location>
        <begin position="330"/>
        <end position="354"/>
    </location>
</feature>
<keyword evidence="9" id="KW-1133">Transmembrane helix</keyword>
<dbReference type="Gene3D" id="3.30.565.10">
    <property type="entry name" value="Histidine kinase-like ATPase, C-terminal domain"/>
    <property type="match status" value="1"/>
</dbReference>
<dbReference type="InterPro" id="IPR036890">
    <property type="entry name" value="HATPase_C_sf"/>
</dbReference>
<evidence type="ECO:0000313" key="12">
    <source>
        <dbReference type="Proteomes" id="UP000198960"/>
    </source>
</evidence>
<dbReference type="SUPFAM" id="SSF55874">
    <property type="entry name" value="ATPase domain of HSP90 chaperone/DNA topoisomerase II/histidine kinase"/>
    <property type="match status" value="1"/>
</dbReference>
<keyword evidence="3" id="KW-0597">Phosphoprotein</keyword>
<proteinExistence type="predicted"/>
<evidence type="ECO:0000256" key="1">
    <source>
        <dbReference type="ARBA" id="ARBA00000085"/>
    </source>
</evidence>
<feature type="transmembrane region" description="Helical" evidence="9">
    <location>
        <begin position="50"/>
        <end position="72"/>
    </location>
</feature>
<evidence type="ECO:0000256" key="6">
    <source>
        <dbReference type="ARBA" id="ARBA00022777"/>
    </source>
</evidence>
<name>A0A1H8PDU3_9ACTN</name>
<dbReference type="Pfam" id="PF07730">
    <property type="entry name" value="HisKA_3"/>
    <property type="match status" value="1"/>
</dbReference>
<protein>
    <recommendedName>
        <fullName evidence="2">histidine kinase</fullName>
        <ecNumber evidence="2">2.7.13.3</ecNumber>
    </recommendedName>
</protein>
<dbReference type="CDD" id="cd16917">
    <property type="entry name" value="HATPase_UhpB-NarQ-NarX-like"/>
    <property type="match status" value="1"/>
</dbReference>
<keyword evidence="7" id="KW-0067">ATP-binding</keyword>
<feature type="transmembrane region" description="Helical" evidence="9">
    <location>
        <begin position="183"/>
        <end position="206"/>
    </location>
</feature>
<feature type="transmembrane region" description="Helical" evidence="9">
    <location>
        <begin position="299"/>
        <end position="318"/>
    </location>
</feature>
<feature type="domain" description="Histidine kinase/HSP90-like ATPase" evidence="10">
    <location>
        <begin position="632"/>
        <end position="724"/>
    </location>
</feature>
<evidence type="ECO:0000259" key="10">
    <source>
        <dbReference type="SMART" id="SM00387"/>
    </source>
</evidence>
<dbReference type="Proteomes" id="UP000198960">
    <property type="component" value="Unassembled WGS sequence"/>
</dbReference>
<keyword evidence="8" id="KW-0902">Two-component regulatory system</keyword>
<evidence type="ECO:0000256" key="3">
    <source>
        <dbReference type="ARBA" id="ARBA00022553"/>
    </source>
</evidence>
<evidence type="ECO:0000256" key="2">
    <source>
        <dbReference type="ARBA" id="ARBA00012438"/>
    </source>
</evidence>